<dbReference type="SUPFAM" id="SSF52540">
    <property type="entry name" value="P-loop containing nucleoside triphosphate hydrolases"/>
    <property type="match status" value="1"/>
</dbReference>
<dbReference type="AlphaFoldDB" id="A0AAI8RC65"/>
<dbReference type="InterPro" id="IPR025669">
    <property type="entry name" value="AAA_dom"/>
</dbReference>
<dbReference type="Proteomes" id="UP000509460">
    <property type="component" value="Plasmid pEM15-1A-1"/>
</dbReference>
<sequence>MTKKIVFGNFKGGVGKTTNSVMFAYEAAKLGKKVLLCDLDPQANSTQMLNRTYTRQNNSEMPNEKTMMVAIQEENLSSAVVEVMPNLFLLPSHLDFVDYPDFIELVYPTTLENFKDQRISHFGNLLKEIEGDYDLVIIDCPPTISLYTNTALYAADFLIIVLQTQQRSLDGAEAFWEYAQTFYNKYTNADFDIAGVLPVLMKNDSGIDNQIIKDALDSFGEKYVFTHIVKHMERLKGYDRKGIADKVYTATWDYHDIKLHEFYIEITKEFFQRIGE</sequence>
<dbReference type="InterPro" id="IPR027417">
    <property type="entry name" value="P-loop_NTPase"/>
</dbReference>
<dbReference type="RefSeq" id="WP_023520712.1">
    <property type="nucleotide sequence ID" value="NZ_AP019811.1"/>
</dbReference>
<dbReference type="EMBL" id="AP019811">
    <property type="protein sequence ID" value="BBM16256.1"/>
    <property type="molecule type" value="Genomic_DNA"/>
</dbReference>
<feature type="domain" description="AAA" evidence="1">
    <location>
        <begin position="3"/>
        <end position="192"/>
    </location>
</feature>
<dbReference type="PANTHER" id="PTHR13696:SF99">
    <property type="entry name" value="COBYRINIC ACID AC-DIAMIDE SYNTHASE"/>
    <property type="match status" value="1"/>
</dbReference>
<proteinExistence type="predicted"/>
<dbReference type="CDD" id="cd02042">
    <property type="entry name" value="ParAB_family"/>
    <property type="match status" value="1"/>
</dbReference>
<reference evidence="2 3" key="1">
    <citation type="submission" date="2019-07" db="EMBL/GenBank/DDBJ databases">
        <title>antibiotic susceptibility of plant-derived lactic acid bacteria.</title>
        <authorList>
            <person name="Sugiyama M."/>
            <person name="Noda M."/>
        </authorList>
    </citation>
    <scope>NUCLEOTIDE SEQUENCE [LARGE SCALE GENOMIC DNA]</scope>
    <source>
        <strain evidence="2 3">15-1A</strain>
        <plasmid evidence="3">pem15-1a-1 dna</plasmid>
    </source>
</reference>
<geneLocation type="plasmid" evidence="3">
    <name>pem15-1a-1 dna</name>
</geneLocation>
<evidence type="ECO:0000259" key="1">
    <source>
        <dbReference type="Pfam" id="PF13614"/>
    </source>
</evidence>
<evidence type="ECO:0000313" key="3">
    <source>
        <dbReference type="Proteomes" id="UP000509460"/>
    </source>
</evidence>
<protein>
    <submittedName>
        <fullName evidence="2">Replication-associated protein RepB</fullName>
    </submittedName>
</protein>
<dbReference type="InterPro" id="IPR050678">
    <property type="entry name" value="DNA_Partitioning_ATPase"/>
</dbReference>
<dbReference type="PANTHER" id="PTHR13696">
    <property type="entry name" value="P-LOOP CONTAINING NUCLEOSIDE TRIPHOSPHATE HYDROLASE"/>
    <property type="match status" value="1"/>
</dbReference>
<dbReference type="Pfam" id="PF13614">
    <property type="entry name" value="AAA_31"/>
    <property type="match status" value="1"/>
</dbReference>
<name>A0AAI8RC65_ENTMU</name>
<accession>A0AAI8RC65</accession>
<organism evidence="2 3">
    <name type="scientific">Enterococcus mundtii</name>
    <dbReference type="NCBI Taxonomy" id="53346"/>
    <lineage>
        <taxon>Bacteria</taxon>
        <taxon>Bacillati</taxon>
        <taxon>Bacillota</taxon>
        <taxon>Bacilli</taxon>
        <taxon>Lactobacillales</taxon>
        <taxon>Enterococcaceae</taxon>
        <taxon>Enterococcus</taxon>
    </lineage>
</organism>
<gene>
    <name evidence="2" type="primary">repB-1</name>
    <name evidence="2" type="ORF">EM151A_4027</name>
</gene>
<dbReference type="Gene3D" id="3.40.50.300">
    <property type="entry name" value="P-loop containing nucleotide triphosphate hydrolases"/>
    <property type="match status" value="1"/>
</dbReference>
<keyword evidence="2" id="KW-0614">Plasmid</keyword>
<evidence type="ECO:0000313" key="2">
    <source>
        <dbReference type="EMBL" id="BBM16256.1"/>
    </source>
</evidence>